<proteinExistence type="inferred from homology"/>
<evidence type="ECO:0000256" key="3">
    <source>
        <dbReference type="ARBA" id="ARBA00022723"/>
    </source>
</evidence>
<dbReference type="InterPro" id="IPR019832">
    <property type="entry name" value="Mn/Fe_SOD_C"/>
</dbReference>
<comment type="similarity">
    <text evidence="1">Belongs to the iron/manganese superoxide dismutase family.</text>
</comment>
<evidence type="ECO:0000256" key="4">
    <source>
        <dbReference type="ARBA" id="ARBA00023002"/>
    </source>
</evidence>
<dbReference type="PANTHER" id="PTHR11404">
    <property type="entry name" value="SUPEROXIDE DISMUTASE 2"/>
    <property type="match status" value="1"/>
</dbReference>
<dbReference type="Pfam" id="PF02777">
    <property type="entry name" value="Sod_Fe_C"/>
    <property type="match status" value="1"/>
</dbReference>
<keyword evidence="4" id="KW-0560">Oxidoreductase</keyword>
<evidence type="ECO:0000313" key="7">
    <source>
        <dbReference type="Proteomes" id="UP000724148"/>
    </source>
</evidence>
<evidence type="ECO:0000256" key="2">
    <source>
        <dbReference type="ARBA" id="ARBA00012682"/>
    </source>
</evidence>
<accession>A0A931SD95</accession>
<keyword evidence="3" id="KW-0479">Metal-binding</keyword>
<dbReference type="SUPFAM" id="SSF54719">
    <property type="entry name" value="Fe,Mn superoxide dismutase (SOD), C-terminal domain"/>
    <property type="match status" value="1"/>
</dbReference>
<gene>
    <name evidence="6" type="ORF">HYT40_02305</name>
</gene>
<feature type="domain" description="Manganese/iron superoxide dismutase C-terminal" evidence="5">
    <location>
        <begin position="2"/>
        <end position="83"/>
    </location>
</feature>
<dbReference type="Gene3D" id="3.55.40.20">
    <property type="entry name" value="Iron/manganese superoxide dismutase, C-terminal domain"/>
    <property type="match status" value="1"/>
</dbReference>
<evidence type="ECO:0000259" key="5">
    <source>
        <dbReference type="Pfam" id="PF02777"/>
    </source>
</evidence>
<sequence>KWTDDFKATGLAARGWVVLSFDLDEGKLRTYLCDSHNQGGVWNSIALLIMDVYEHAYFIDYATGRKAYIEAFMKLIDWEAVNRIAEKFKLAAYRNFGS</sequence>
<dbReference type="GO" id="GO:0046872">
    <property type="term" value="F:metal ion binding"/>
    <property type="evidence" value="ECO:0007669"/>
    <property type="project" value="UniProtKB-KW"/>
</dbReference>
<evidence type="ECO:0000313" key="6">
    <source>
        <dbReference type="EMBL" id="MBI2096964.1"/>
    </source>
</evidence>
<dbReference type="GO" id="GO:0004784">
    <property type="term" value="F:superoxide dismutase activity"/>
    <property type="evidence" value="ECO:0007669"/>
    <property type="project" value="UniProtKB-EC"/>
</dbReference>
<dbReference type="InterPro" id="IPR050265">
    <property type="entry name" value="Fe/Mn_Superoxide_Dismutase"/>
</dbReference>
<name>A0A931SD95_9BACT</name>
<dbReference type="InterPro" id="IPR036314">
    <property type="entry name" value="SOD_C_sf"/>
</dbReference>
<reference evidence="6" key="1">
    <citation type="submission" date="2020-07" db="EMBL/GenBank/DDBJ databases">
        <title>Huge and variable diversity of episymbiotic CPR bacteria and DPANN archaea in groundwater ecosystems.</title>
        <authorList>
            <person name="He C.Y."/>
            <person name="Keren R."/>
            <person name="Whittaker M."/>
            <person name="Farag I.F."/>
            <person name="Doudna J."/>
            <person name="Cate J.H.D."/>
            <person name="Banfield J.F."/>
        </authorList>
    </citation>
    <scope>NUCLEOTIDE SEQUENCE</scope>
    <source>
        <strain evidence="6">NC_groundwater_193_Ag_S-0.1um_51_7</strain>
    </source>
</reference>
<dbReference type="PANTHER" id="PTHR11404:SF6">
    <property type="entry name" value="SUPEROXIDE DISMUTASE [MN], MITOCHONDRIAL"/>
    <property type="match status" value="1"/>
</dbReference>
<dbReference type="EMBL" id="JACOZA010000063">
    <property type="protein sequence ID" value="MBI2096964.1"/>
    <property type="molecule type" value="Genomic_DNA"/>
</dbReference>
<organism evidence="6 7">
    <name type="scientific">Candidatus Sungiibacteriota bacterium</name>
    <dbReference type="NCBI Taxonomy" id="2750080"/>
    <lineage>
        <taxon>Bacteria</taxon>
        <taxon>Candidatus Sungiibacteriota</taxon>
    </lineage>
</organism>
<comment type="caution">
    <text evidence="6">The sequence shown here is derived from an EMBL/GenBank/DDBJ whole genome shotgun (WGS) entry which is preliminary data.</text>
</comment>
<dbReference type="EC" id="1.15.1.1" evidence="2"/>
<dbReference type="Proteomes" id="UP000724148">
    <property type="component" value="Unassembled WGS sequence"/>
</dbReference>
<evidence type="ECO:0000256" key="1">
    <source>
        <dbReference type="ARBA" id="ARBA00008714"/>
    </source>
</evidence>
<dbReference type="AlphaFoldDB" id="A0A931SD95"/>
<feature type="non-terminal residue" evidence="6">
    <location>
        <position position="1"/>
    </location>
</feature>
<protein>
    <recommendedName>
        <fullName evidence="2">superoxide dismutase</fullName>
        <ecNumber evidence="2">1.15.1.1</ecNumber>
    </recommendedName>
</protein>